<dbReference type="Proteomes" id="UP000035681">
    <property type="component" value="Unplaced"/>
</dbReference>
<keyword evidence="1" id="KW-0812">Transmembrane</keyword>
<sequence>MSNDNITEEHNIFDHIAGAVACYFLAFITYYLIVNRIVDLQNCREHSKTANGEEITAEFAALIEKQMKSMFPDSGIVVYGYPKSAEVKGLSRLLLINKKNLEAEAKAYKLM</sequence>
<dbReference type="WBParaSite" id="SSTP_0001066200.1">
    <property type="protein sequence ID" value="SSTP_0001066200.1"/>
    <property type="gene ID" value="SSTP_0001066200"/>
</dbReference>
<feature type="transmembrane region" description="Helical" evidence="1">
    <location>
        <begin position="12"/>
        <end position="34"/>
    </location>
</feature>
<accession>A0A0K0EMH3</accession>
<keyword evidence="1" id="KW-1133">Transmembrane helix</keyword>
<keyword evidence="2" id="KW-1185">Reference proteome</keyword>
<proteinExistence type="predicted"/>
<protein>
    <submittedName>
        <fullName evidence="3">MotB_plug domain-containing protein</fullName>
    </submittedName>
</protein>
<evidence type="ECO:0000313" key="3">
    <source>
        <dbReference type="WBParaSite" id="SSTP_0001066200.1"/>
    </source>
</evidence>
<name>A0A0K0EMH3_STRER</name>
<keyword evidence="1" id="KW-0472">Membrane</keyword>
<evidence type="ECO:0000313" key="2">
    <source>
        <dbReference type="Proteomes" id="UP000035681"/>
    </source>
</evidence>
<dbReference type="WBParaSite" id="TCONS_00002132.p1">
    <property type="protein sequence ID" value="TCONS_00002132.p1"/>
    <property type="gene ID" value="XLOC_002030"/>
</dbReference>
<reference evidence="3" key="1">
    <citation type="submission" date="2015-08" db="UniProtKB">
        <authorList>
            <consortium name="WormBaseParasite"/>
        </authorList>
    </citation>
    <scope>IDENTIFICATION</scope>
</reference>
<evidence type="ECO:0000256" key="1">
    <source>
        <dbReference type="SAM" id="Phobius"/>
    </source>
</evidence>
<dbReference type="AlphaFoldDB" id="A0A0K0EMH3"/>
<organism evidence="3">
    <name type="scientific">Strongyloides stercoralis</name>
    <name type="common">Threadworm</name>
    <dbReference type="NCBI Taxonomy" id="6248"/>
    <lineage>
        <taxon>Eukaryota</taxon>
        <taxon>Metazoa</taxon>
        <taxon>Ecdysozoa</taxon>
        <taxon>Nematoda</taxon>
        <taxon>Chromadorea</taxon>
        <taxon>Rhabditida</taxon>
        <taxon>Tylenchina</taxon>
        <taxon>Panagrolaimomorpha</taxon>
        <taxon>Strongyloidoidea</taxon>
        <taxon>Strongyloididae</taxon>
        <taxon>Strongyloides</taxon>
    </lineage>
</organism>